<evidence type="ECO:0000256" key="5">
    <source>
        <dbReference type="ARBA" id="ARBA00022692"/>
    </source>
</evidence>
<evidence type="ECO:0000256" key="10">
    <source>
        <dbReference type="ARBA" id="ARBA00023136"/>
    </source>
</evidence>
<feature type="domain" description="TonB-dependent receptor plug" evidence="15">
    <location>
        <begin position="217"/>
        <end position="335"/>
    </location>
</feature>
<keyword evidence="11 12" id="KW-0998">Cell outer membrane</keyword>
<keyword evidence="8" id="KW-0406">Ion transport</keyword>
<dbReference type="EMBL" id="JAUJEB010000001">
    <property type="protein sequence ID" value="MDN5210436.1"/>
    <property type="molecule type" value="Genomic_DNA"/>
</dbReference>
<evidence type="ECO:0000259" key="14">
    <source>
        <dbReference type="Pfam" id="PF00593"/>
    </source>
</evidence>
<dbReference type="InterPro" id="IPR000531">
    <property type="entry name" value="Beta-barrel_TonB"/>
</dbReference>
<dbReference type="RefSeq" id="WP_346755780.1">
    <property type="nucleotide sequence ID" value="NZ_JAUJEB010000001.1"/>
</dbReference>
<evidence type="ECO:0000256" key="4">
    <source>
        <dbReference type="ARBA" id="ARBA00022496"/>
    </source>
</evidence>
<evidence type="ECO:0000256" key="11">
    <source>
        <dbReference type="ARBA" id="ARBA00023237"/>
    </source>
</evidence>
<keyword evidence="3 12" id="KW-1134">Transmembrane beta strand</keyword>
<evidence type="ECO:0000256" key="8">
    <source>
        <dbReference type="ARBA" id="ARBA00023065"/>
    </source>
</evidence>
<dbReference type="Proteomes" id="UP001172083">
    <property type="component" value="Unassembled WGS sequence"/>
</dbReference>
<sequence>MLASKRLLYIFVIQVTAGQLLMANDSSGQSLGDIDVNLKARSLKLVEIFEDIERQTEFTFSYSSEVEESKERISLTGGRQNLRSALEEISKKSRFNFKRINKNIYVIKRHAGTQPSIEEQPAVLIKGRIIDAKTKEGLPGVSILVDGGSTGAISDVEGKYSVEVPDENSVLIFSFVGYITERVTVGTQTVIDVSLVPDVVQMDEIVVTALGIEREKESLGYAVQELEGDVINNSKVSNFTNALSGKVAGLEIRSNAGVGSSTRVILRGESILAQNGNQPLFVVDGVPISNDITNTSSADYGNGAAEINPSDIQSVNVLKGPAAAALYGSRAAKGAIIITTKSGKQTKGIGIAVNSSVTFEDILVMPKFQDEFGQGSNGLFEGSNFGYQGNLDLYPNGVQDGYDESWGPRLNFGPNRAQFDSPTTGGFRGADVHLRNRGDIIPTPWVSNPDNVDDFFELGRTLQNSIAVTGGNEKGNIRLGYTNFDQKGIVPNNDLKRNTIALNTGYALSKKLRADLKMNYIKTESTNRPDQGYGRNTPMYFILWMGRQVNMNSMRDYWQPGLEGLQQFQYNYGENHNNPFFYQYENTSSQTKDRILGNVSLKYDFNDHLSLMVRTGTDWYYDSRPIRHAVSTVGREKGRYEVVDINFEERNSDFLLKYDLKSDGKIGLIASVGGNRMDQKGRTISTVAPELNFPGIYSLSNFASPLVVNENVFEKRINSLYGLVQLDYNNIVFLDITGRNDWSSTLPNGNNSYFYPSVSASVLFDQVFTMPQIVNMAKLRLGVAQVGNDTSPYNLLNTFGFENPWGSMLAVSESSGLKNPQLKPESVTTYEAGLDLAFFNNRLGLDLTYYYISTKDQIIPIPITETTGYTSRIINAGEITNKGIEIMLNATPVQLNNGFRWDIIVNFAKNTNKVVQLADDISAIVISSPGEEATVEARVGGEMGALYGPGFERVPSGPMAGEIIIGTNGQPIKTTNPIYLGNYNPDWTAGLSNSFSYKGLFLNVLFDTRQGGKFISRFYNKAMGAGILEESAIERAAREPGTEYDVDYYLAGAAQIMDAEGNVTGYEQNLTSTDGTASEGIYGTSARNYYKRYHDHNSESQLFDASFIKLRELSLGYTLPNKLFGNSGFSDVRVSFVGRNLALWTDNQHFDPEASMATTGGGLAPGFENMSLPSTRSWGFNLSFKL</sequence>
<dbReference type="PANTHER" id="PTHR32552">
    <property type="entry name" value="FERRICHROME IRON RECEPTOR-RELATED"/>
    <property type="match status" value="1"/>
</dbReference>
<dbReference type="NCBIfam" id="TIGR04057">
    <property type="entry name" value="SusC_RagA_signa"/>
    <property type="match status" value="1"/>
</dbReference>
<dbReference type="Pfam" id="PF13715">
    <property type="entry name" value="CarbopepD_reg_2"/>
    <property type="match status" value="1"/>
</dbReference>
<keyword evidence="6" id="KW-0732">Signal</keyword>
<keyword evidence="7" id="KW-0408">Iron</keyword>
<feature type="domain" description="TonB-dependent receptor-like beta-barrel" evidence="14">
    <location>
        <begin position="570"/>
        <end position="909"/>
    </location>
</feature>
<gene>
    <name evidence="16" type="ORF">QQ020_00205</name>
</gene>
<dbReference type="Gene3D" id="2.60.40.1120">
    <property type="entry name" value="Carboxypeptidase-like, regulatory domain"/>
    <property type="match status" value="1"/>
</dbReference>
<dbReference type="InterPro" id="IPR023996">
    <property type="entry name" value="TonB-dep_OMP_SusC/RagA"/>
</dbReference>
<evidence type="ECO:0000256" key="12">
    <source>
        <dbReference type="PROSITE-ProRule" id="PRU01360"/>
    </source>
</evidence>
<dbReference type="InterPro" id="IPR012910">
    <property type="entry name" value="Plug_dom"/>
</dbReference>
<dbReference type="PROSITE" id="PS52016">
    <property type="entry name" value="TONB_DEPENDENT_REC_3"/>
    <property type="match status" value="1"/>
</dbReference>
<keyword evidence="17" id="KW-1185">Reference proteome</keyword>
<evidence type="ECO:0000313" key="16">
    <source>
        <dbReference type="EMBL" id="MDN5210436.1"/>
    </source>
</evidence>
<dbReference type="PANTHER" id="PTHR32552:SF68">
    <property type="entry name" value="FERRICHROME OUTER MEMBRANE TRANSPORTER_PHAGE RECEPTOR"/>
    <property type="match status" value="1"/>
</dbReference>
<accession>A0ABT8KZJ2</accession>
<evidence type="ECO:0000256" key="13">
    <source>
        <dbReference type="RuleBase" id="RU003357"/>
    </source>
</evidence>
<dbReference type="Gene3D" id="2.40.170.20">
    <property type="entry name" value="TonB-dependent receptor, beta-barrel domain"/>
    <property type="match status" value="1"/>
</dbReference>
<dbReference type="SUPFAM" id="SSF56935">
    <property type="entry name" value="Porins"/>
    <property type="match status" value="1"/>
</dbReference>
<dbReference type="Gene3D" id="2.170.130.10">
    <property type="entry name" value="TonB-dependent receptor, plug domain"/>
    <property type="match status" value="1"/>
</dbReference>
<comment type="caution">
    <text evidence="16">The sequence shown here is derived from an EMBL/GenBank/DDBJ whole genome shotgun (WGS) entry which is preliminary data.</text>
</comment>
<keyword evidence="4" id="KW-0410">Iron transport</keyword>
<dbReference type="SUPFAM" id="SSF49464">
    <property type="entry name" value="Carboxypeptidase regulatory domain-like"/>
    <property type="match status" value="1"/>
</dbReference>
<comment type="similarity">
    <text evidence="12 13">Belongs to the TonB-dependent receptor family.</text>
</comment>
<comment type="subcellular location">
    <subcellularLocation>
        <location evidence="1 12">Cell outer membrane</location>
        <topology evidence="1 12">Multi-pass membrane protein</topology>
    </subcellularLocation>
</comment>
<keyword evidence="5 12" id="KW-0812">Transmembrane</keyword>
<dbReference type="InterPro" id="IPR036942">
    <property type="entry name" value="Beta-barrel_TonB_sf"/>
</dbReference>
<evidence type="ECO:0000256" key="1">
    <source>
        <dbReference type="ARBA" id="ARBA00004571"/>
    </source>
</evidence>
<keyword evidence="9 13" id="KW-0798">TonB box</keyword>
<proteinExistence type="inferred from homology"/>
<dbReference type="InterPro" id="IPR023997">
    <property type="entry name" value="TonB-dep_OMP_SusC/RagA_CS"/>
</dbReference>
<keyword evidence="2 12" id="KW-0813">Transport</keyword>
<evidence type="ECO:0000256" key="7">
    <source>
        <dbReference type="ARBA" id="ARBA00023004"/>
    </source>
</evidence>
<reference evidence="16" key="1">
    <citation type="submission" date="2023-06" db="EMBL/GenBank/DDBJ databases">
        <title>Genomic of Agaribacillus aureum.</title>
        <authorList>
            <person name="Wang G."/>
        </authorList>
    </citation>
    <scope>NUCLEOTIDE SEQUENCE</scope>
    <source>
        <strain evidence="16">BMA12</strain>
    </source>
</reference>
<evidence type="ECO:0000256" key="3">
    <source>
        <dbReference type="ARBA" id="ARBA00022452"/>
    </source>
</evidence>
<dbReference type="InterPro" id="IPR037066">
    <property type="entry name" value="Plug_dom_sf"/>
</dbReference>
<evidence type="ECO:0000256" key="2">
    <source>
        <dbReference type="ARBA" id="ARBA00022448"/>
    </source>
</evidence>
<dbReference type="InterPro" id="IPR008969">
    <property type="entry name" value="CarboxyPept-like_regulatory"/>
</dbReference>
<evidence type="ECO:0000256" key="6">
    <source>
        <dbReference type="ARBA" id="ARBA00022729"/>
    </source>
</evidence>
<keyword evidence="10 12" id="KW-0472">Membrane</keyword>
<evidence type="ECO:0000259" key="15">
    <source>
        <dbReference type="Pfam" id="PF07715"/>
    </source>
</evidence>
<dbReference type="InterPro" id="IPR039426">
    <property type="entry name" value="TonB-dep_rcpt-like"/>
</dbReference>
<dbReference type="NCBIfam" id="TIGR04056">
    <property type="entry name" value="OMP_RagA_SusC"/>
    <property type="match status" value="1"/>
</dbReference>
<protein>
    <submittedName>
        <fullName evidence="16">SusC/RagA family TonB-linked outer membrane protein</fullName>
    </submittedName>
</protein>
<evidence type="ECO:0000256" key="9">
    <source>
        <dbReference type="ARBA" id="ARBA00023077"/>
    </source>
</evidence>
<dbReference type="Pfam" id="PF07715">
    <property type="entry name" value="Plug"/>
    <property type="match status" value="1"/>
</dbReference>
<dbReference type="Pfam" id="PF00593">
    <property type="entry name" value="TonB_dep_Rec_b-barrel"/>
    <property type="match status" value="1"/>
</dbReference>
<evidence type="ECO:0000313" key="17">
    <source>
        <dbReference type="Proteomes" id="UP001172083"/>
    </source>
</evidence>
<organism evidence="16 17">
    <name type="scientific">Agaribacillus aureus</name>
    <dbReference type="NCBI Taxonomy" id="3051825"/>
    <lineage>
        <taxon>Bacteria</taxon>
        <taxon>Pseudomonadati</taxon>
        <taxon>Bacteroidota</taxon>
        <taxon>Cytophagia</taxon>
        <taxon>Cytophagales</taxon>
        <taxon>Splendidivirgaceae</taxon>
        <taxon>Agaribacillus</taxon>
    </lineage>
</organism>
<name>A0ABT8KZJ2_9BACT</name>